<dbReference type="STRING" id="6186.A0A183KSQ0"/>
<evidence type="ECO:0000256" key="1">
    <source>
        <dbReference type="SAM" id="MobiDB-lite"/>
    </source>
</evidence>
<reference evidence="2" key="1">
    <citation type="submission" date="2016-06" db="UniProtKB">
        <authorList>
            <consortium name="WormBaseParasite"/>
        </authorList>
    </citation>
    <scope>IDENTIFICATION</scope>
</reference>
<feature type="compositionally biased region" description="Basic residues" evidence="1">
    <location>
        <begin position="89"/>
        <end position="98"/>
    </location>
</feature>
<feature type="region of interest" description="Disordered" evidence="1">
    <location>
        <begin position="85"/>
        <end position="111"/>
    </location>
</feature>
<proteinExistence type="predicted"/>
<dbReference type="AlphaFoldDB" id="A0A183KSQ0"/>
<organism evidence="2">
    <name type="scientific">Schistosoma curassoni</name>
    <dbReference type="NCBI Taxonomy" id="6186"/>
    <lineage>
        <taxon>Eukaryota</taxon>
        <taxon>Metazoa</taxon>
        <taxon>Spiralia</taxon>
        <taxon>Lophotrochozoa</taxon>
        <taxon>Platyhelminthes</taxon>
        <taxon>Trematoda</taxon>
        <taxon>Digenea</taxon>
        <taxon>Strigeidida</taxon>
        <taxon>Schistosomatoidea</taxon>
        <taxon>Schistosomatidae</taxon>
        <taxon>Schistosoma</taxon>
    </lineage>
</organism>
<dbReference type="WBParaSite" id="SCUD_0001809001-mRNA-1">
    <property type="protein sequence ID" value="SCUD_0001809001-mRNA-1"/>
    <property type="gene ID" value="SCUD_0001809001"/>
</dbReference>
<sequence>MSKQFYCMGRKPGELRKPSSTRYRCLLIVVYAIYFGSVDRTLSATTYYGREQTRFQEEIRKKRWKWTDHTLRKAPNCVTRQALIWNHQGQRRRGRPKNTKTGNGDRHDKNE</sequence>
<name>A0A183KSQ0_9TREM</name>
<accession>A0A183KSQ0</accession>
<evidence type="ECO:0000313" key="2">
    <source>
        <dbReference type="WBParaSite" id="SCUD_0001809001-mRNA-1"/>
    </source>
</evidence>
<protein>
    <submittedName>
        <fullName evidence="2">Uncharacterized protein</fullName>
    </submittedName>
</protein>